<dbReference type="Proteomes" id="UP000790347">
    <property type="component" value="Unassembled WGS sequence"/>
</dbReference>
<comment type="caution">
    <text evidence="1">The sequence shown here is derived from an EMBL/GenBank/DDBJ whole genome shotgun (WGS) entry which is preliminary data.</text>
</comment>
<gene>
    <name evidence="1" type="ORF">DERF_001780</name>
</gene>
<evidence type="ECO:0000313" key="2">
    <source>
        <dbReference type="Proteomes" id="UP000790347"/>
    </source>
</evidence>
<dbReference type="AlphaFoldDB" id="A0A922L9Z6"/>
<evidence type="ECO:0000313" key="1">
    <source>
        <dbReference type="EMBL" id="KAH9527783.1"/>
    </source>
</evidence>
<keyword evidence="2" id="KW-1185">Reference proteome</keyword>
<accession>A0A922L9Z6</accession>
<sequence>MEIKRVYIFIQARKSSLVVYVDDILSKHIEIKSLGNVKNFCGLEMRKEKNIFQTSQRGDTY</sequence>
<organism evidence="1 2">
    <name type="scientific">Dermatophagoides farinae</name>
    <name type="common">American house dust mite</name>
    <dbReference type="NCBI Taxonomy" id="6954"/>
    <lineage>
        <taxon>Eukaryota</taxon>
        <taxon>Metazoa</taxon>
        <taxon>Ecdysozoa</taxon>
        <taxon>Arthropoda</taxon>
        <taxon>Chelicerata</taxon>
        <taxon>Arachnida</taxon>
        <taxon>Acari</taxon>
        <taxon>Acariformes</taxon>
        <taxon>Sarcoptiformes</taxon>
        <taxon>Astigmata</taxon>
        <taxon>Psoroptidia</taxon>
        <taxon>Analgoidea</taxon>
        <taxon>Pyroglyphidae</taxon>
        <taxon>Dermatophagoidinae</taxon>
        <taxon>Dermatophagoides</taxon>
    </lineage>
</organism>
<reference evidence="1" key="2">
    <citation type="journal article" date="2022" name="Res Sq">
        <title>Comparative Genomics Reveals Insights into the Divergent Evolution of Astigmatic Mites and Household Pest Adaptations.</title>
        <authorList>
            <person name="Xiong Q."/>
            <person name="Wan A.T.-Y."/>
            <person name="Liu X.-Y."/>
            <person name="Fung C.S.-H."/>
            <person name="Xiao X."/>
            <person name="Malainual N."/>
            <person name="Hou J."/>
            <person name="Wang L."/>
            <person name="Wang M."/>
            <person name="Yang K."/>
            <person name="Cui Y."/>
            <person name="Leung E."/>
            <person name="Nong W."/>
            <person name="Shin S.-K."/>
            <person name="Au S."/>
            <person name="Jeong K.Y."/>
            <person name="Chew F.T."/>
            <person name="Hui J."/>
            <person name="Leung T.F."/>
            <person name="Tungtrongchitr A."/>
            <person name="Zhong N."/>
            <person name="Liu Z."/>
            <person name="Tsui S."/>
        </authorList>
    </citation>
    <scope>NUCLEOTIDE SEQUENCE</scope>
    <source>
        <strain evidence="1">Derf</strain>
        <tissue evidence="1">Whole organism</tissue>
    </source>
</reference>
<reference evidence="1" key="1">
    <citation type="submission" date="2013-05" db="EMBL/GenBank/DDBJ databases">
        <authorList>
            <person name="Yim A.K.Y."/>
            <person name="Chan T.F."/>
            <person name="Ji K.M."/>
            <person name="Liu X.Y."/>
            <person name="Zhou J.W."/>
            <person name="Li R.Q."/>
            <person name="Yang K.Y."/>
            <person name="Li J."/>
            <person name="Li M."/>
            <person name="Law P.T.W."/>
            <person name="Wu Y.L."/>
            <person name="Cai Z.L."/>
            <person name="Qin H."/>
            <person name="Bao Y."/>
            <person name="Leung R.K.K."/>
            <person name="Ng P.K.S."/>
            <person name="Zou J."/>
            <person name="Zhong X.J."/>
            <person name="Ran P.X."/>
            <person name="Zhong N.S."/>
            <person name="Liu Z.G."/>
            <person name="Tsui S.K.W."/>
        </authorList>
    </citation>
    <scope>NUCLEOTIDE SEQUENCE</scope>
    <source>
        <strain evidence="1">Derf</strain>
        <tissue evidence="1">Whole organism</tissue>
    </source>
</reference>
<dbReference type="EMBL" id="ASGP02000001">
    <property type="protein sequence ID" value="KAH9527783.1"/>
    <property type="molecule type" value="Genomic_DNA"/>
</dbReference>
<name>A0A922L9Z6_DERFA</name>
<proteinExistence type="predicted"/>
<protein>
    <submittedName>
        <fullName evidence="1">Uncharacterized protein</fullName>
    </submittedName>
</protein>